<dbReference type="Proteomes" id="UP000799764">
    <property type="component" value="Unassembled WGS sequence"/>
</dbReference>
<evidence type="ECO:0000256" key="2">
    <source>
        <dbReference type="SAM" id="SignalP"/>
    </source>
</evidence>
<evidence type="ECO:0000313" key="4">
    <source>
        <dbReference type="Proteomes" id="UP000799764"/>
    </source>
</evidence>
<accession>A0A9P4U3W7</accession>
<evidence type="ECO:0000313" key="3">
    <source>
        <dbReference type="EMBL" id="KAF2437314.1"/>
    </source>
</evidence>
<sequence>MPTLLAVVVALASAVLSKPIAASPADIIPWQDGLTRRWDISATANDEIWSNAVCKGGQFVEAFPGSDEEAGKIFKSTASPPTMRNQWQGDLKDDLSKWGWEETNPHAEHFCDFETFWQYNTPYNALGLNKKPKFLGFPKRPSPDGGDNVCYEFWHGDKSLNDDHEKRYVEQEYKVNGQEYSKTGAYHKVAINQVGGVVTAQYRLSPAHAAEDNWGWKPHGTELPALRTSADLLWGFWYRDNPDIRNIRYFWAQNVQNIQTSRIVASVLKMRGKELTGWPGATFDMDTDEGLALLGSPNAISFGYFLISHKKELGNKKITKARIFFGNENSKSPMDKRHPDMLFYVEDVPEETGNNPEGQEGNQPFPLCNVAHKLPSWTPSTSPSRLKI</sequence>
<evidence type="ECO:0000256" key="1">
    <source>
        <dbReference type="SAM" id="MobiDB-lite"/>
    </source>
</evidence>
<keyword evidence="4" id="KW-1185">Reference proteome</keyword>
<feature type="compositionally biased region" description="Polar residues" evidence="1">
    <location>
        <begin position="352"/>
        <end position="362"/>
    </location>
</feature>
<reference evidence="3" key="1">
    <citation type="journal article" date="2020" name="Stud. Mycol.">
        <title>101 Dothideomycetes genomes: a test case for predicting lifestyles and emergence of pathogens.</title>
        <authorList>
            <person name="Haridas S."/>
            <person name="Albert R."/>
            <person name="Binder M."/>
            <person name="Bloem J."/>
            <person name="Labutti K."/>
            <person name="Salamov A."/>
            <person name="Andreopoulos B."/>
            <person name="Baker S."/>
            <person name="Barry K."/>
            <person name="Bills G."/>
            <person name="Bluhm B."/>
            <person name="Cannon C."/>
            <person name="Castanera R."/>
            <person name="Culley D."/>
            <person name="Daum C."/>
            <person name="Ezra D."/>
            <person name="Gonzalez J."/>
            <person name="Henrissat B."/>
            <person name="Kuo A."/>
            <person name="Liang C."/>
            <person name="Lipzen A."/>
            <person name="Lutzoni F."/>
            <person name="Magnuson J."/>
            <person name="Mondo S."/>
            <person name="Nolan M."/>
            <person name="Ohm R."/>
            <person name="Pangilinan J."/>
            <person name="Park H.-J."/>
            <person name="Ramirez L."/>
            <person name="Alfaro M."/>
            <person name="Sun H."/>
            <person name="Tritt A."/>
            <person name="Yoshinaga Y."/>
            <person name="Zwiers L.-H."/>
            <person name="Turgeon B."/>
            <person name="Goodwin S."/>
            <person name="Spatafora J."/>
            <person name="Crous P."/>
            <person name="Grigoriev I."/>
        </authorList>
    </citation>
    <scope>NUCLEOTIDE SEQUENCE</scope>
    <source>
        <strain evidence="3">CBS 690.94</strain>
    </source>
</reference>
<proteinExistence type="predicted"/>
<keyword evidence="2" id="KW-0732">Signal</keyword>
<feature type="region of interest" description="Disordered" evidence="1">
    <location>
        <begin position="349"/>
        <end position="369"/>
    </location>
</feature>
<evidence type="ECO:0008006" key="5">
    <source>
        <dbReference type="Google" id="ProtNLM"/>
    </source>
</evidence>
<dbReference type="AlphaFoldDB" id="A0A9P4U3W7"/>
<feature type="signal peptide" evidence="2">
    <location>
        <begin position="1"/>
        <end position="17"/>
    </location>
</feature>
<dbReference type="EMBL" id="MU001516">
    <property type="protein sequence ID" value="KAF2437314.1"/>
    <property type="molecule type" value="Genomic_DNA"/>
</dbReference>
<name>A0A9P4U3W7_9PLEO</name>
<organism evidence="3 4">
    <name type="scientific">Karstenula rhodostoma CBS 690.94</name>
    <dbReference type="NCBI Taxonomy" id="1392251"/>
    <lineage>
        <taxon>Eukaryota</taxon>
        <taxon>Fungi</taxon>
        <taxon>Dikarya</taxon>
        <taxon>Ascomycota</taxon>
        <taxon>Pezizomycotina</taxon>
        <taxon>Dothideomycetes</taxon>
        <taxon>Pleosporomycetidae</taxon>
        <taxon>Pleosporales</taxon>
        <taxon>Massarineae</taxon>
        <taxon>Didymosphaeriaceae</taxon>
        <taxon>Karstenula</taxon>
    </lineage>
</organism>
<comment type="caution">
    <text evidence="3">The sequence shown here is derived from an EMBL/GenBank/DDBJ whole genome shotgun (WGS) entry which is preliminary data.</text>
</comment>
<dbReference type="OrthoDB" id="5337308at2759"/>
<feature type="chain" id="PRO_5040137530" description="DAPG hydrolase PhiG domain-containing protein" evidence="2">
    <location>
        <begin position="18"/>
        <end position="388"/>
    </location>
</feature>
<gene>
    <name evidence="3" type="ORF">P171DRAFT_180271</name>
</gene>
<protein>
    <recommendedName>
        <fullName evidence="5">DAPG hydrolase PhiG domain-containing protein</fullName>
    </recommendedName>
</protein>